<dbReference type="Gene3D" id="3.10.450.700">
    <property type="match status" value="1"/>
</dbReference>
<reference evidence="1 2" key="1">
    <citation type="journal article" date="2020" name="Mol. Biol. Evol.">
        <title>Distinct Expression and Methylation Patterns for Genes with Different Fates following a Single Whole-Genome Duplication in Flowering Plants.</title>
        <authorList>
            <person name="Shi T."/>
            <person name="Rahmani R.S."/>
            <person name="Gugger P.F."/>
            <person name="Wang M."/>
            <person name="Li H."/>
            <person name="Zhang Y."/>
            <person name="Li Z."/>
            <person name="Wang Q."/>
            <person name="Van de Peer Y."/>
            <person name="Marchal K."/>
            <person name="Chen J."/>
        </authorList>
    </citation>
    <scope>NUCLEOTIDE SEQUENCE [LARGE SCALE GENOMIC DNA]</scope>
    <source>
        <tissue evidence="1">Leaf</tissue>
    </source>
</reference>
<dbReference type="EMBL" id="DUZY01000004">
    <property type="protein sequence ID" value="DAD36297.1"/>
    <property type="molecule type" value="Genomic_DNA"/>
</dbReference>
<dbReference type="Proteomes" id="UP000607653">
    <property type="component" value="Unassembled WGS sequence"/>
</dbReference>
<name>A0A822YUR7_NELNU</name>
<keyword evidence="2" id="KW-1185">Reference proteome</keyword>
<gene>
    <name evidence="1" type="ORF">HUJ06_006937</name>
</gene>
<comment type="caution">
    <text evidence="1">The sequence shown here is derived from an EMBL/GenBank/DDBJ whole genome shotgun (WGS) entry which is preliminary data.</text>
</comment>
<evidence type="ECO:0000313" key="1">
    <source>
        <dbReference type="EMBL" id="DAD36297.1"/>
    </source>
</evidence>
<evidence type="ECO:0000313" key="2">
    <source>
        <dbReference type="Proteomes" id="UP000607653"/>
    </source>
</evidence>
<protein>
    <submittedName>
        <fullName evidence="1">Uncharacterized protein</fullName>
    </submittedName>
</protein>
<sequence length="197" mass="22523">MIFMSEAVAGLIKGFVEGAIHTETRPGWRSELSKERKFFSIEKKVNDKGRFMRIDEKMEDGRRQIICLPEGRNRQGWVAVAEVLQEYEERCWLKKEKLKGLGVEKKFQESEERKGIQEVTIEGADGVPKFAMGGGKEDWSKMMTVTAKKVRDWKRILNDVMIRIPNVDLAVIIPFDDSKAVLNIGNSKAELMTVETS</sequence>
<organism evidence="1 2">
    <name type="scientific">Nelumbo nucifera</name>
    <name type="common">Sacred lotus</name>
    <dbReference type="NCBI Taxonomy" id="4432"/>
    <lineage>
        <taxon>Eukaryota</taxon>
        <taxon>Viridiplantae</taxon>
        <taxon>Streptophyta</taxon>
        <taxon>Embryophyta</taxon>
        <taxon>Tracheophyta</taxon>
        <taxon>Spermatophyta</taxon>
        <taxon>Magnoliopsida</taxon>
        <taxon>Proteales</taxon>
        <taxon>Nelumbonaceae</taxon>
        <taxon>Nelumbo</taxon>
    </lineage>
</organism>
<dbReference type="AlphaFoldDB" id="A0A822YUR7"/>
<accession>A0A822YUR7</accession>
<proteinExistence type="predicted"/>